<keyword evidence="3" id="KW-1003">Cell membrane</keyword>
<evidence type="ECO:0000313" key="8">
    <source>
        <dbReference type="EMBL" id="TXF86279.1"/>
    </source>
</evidence>
<feature type="transmembrane region" description="Helical" evidence="7">
    <location>
        <begin position="59"/>
        <end position="79"/>
    </location>
</feature>
<keyword evidence="4 7" id="KW-0812">Transmembrane</keyword>
<comment type="subcellular location">
    <subcellularLocation>
        <location evidence="1">Cell membrane</location>
        <topology evidence="1">Multi-pass membrane protein</topology>
    </subcellularLocation>
</comment>
<evidence type="ECO:0000256" key="1">
    <source>
        <dbReference type="ARBA" id="ARBA00004651"/>
    </source>
</evidence>
<evidence type="ECO:0000256" key="2">
    <source>
        <dbReference type="ARBA" id="ARBA00011006"/>
    </source>
</evidence>
<evidence type="ECO:0000313" key="9">
    <source>
        <dbReference type="Proteomes" id="UP000321907"/>
    </source>
</evidence>
<dbReference type="PANTHER" id="PTHR33884:SF3">
    <property type="entry name" value="UPF0410 PROTEIN YMGE"/>
    <property type="match status" value="1"/>
</dbReference>
<dbReference type="EMBL" id="VOXD01000041">
    <property type="protein sequence ID" value="TXF86279.1"/>
    <property type="molecule type" value="Genomic_DNA"/>
</dbReference>
<evidence type="ECO:0000256" key="4">
    <source>
        <dbReference type="ARBA" id="ARBA00022692"/>
    </source>
</evidence>
<keyword evidence="5 7" id="KW-1133">Transmembrane helix</keyword>
<dbReference type="OrthoDB" id="9811343at2"/>
<dbReference type="Proteomes" id="UP000321907">
    <property type="component" value="Unassembled WGS sequence"/>
</dbReference>
<accession>A0A5C7FJH2</accession>
<proteinExistence type="inferred from homology"/>
<comment type="caution">
    <text evidence="8">The sequence shown here is derived from an EMBL/GenBank/DDBJ whole genome shotgun (WGS) entry which is preliminary data.</text>
</comment>
<dbReference type="AlphaFoldDB" id="A0A5C7FJH2"/>
<organism evidence="8 9">
    <name type="scientific">Neolewinella aurantiaca</name>
    <dbReference type="NCBI Taxonomy" id="2602767"/>
    <lineage>
        <taxon>Bacteria</taxon>
        <taxon>Pseudomonadati</taxon>
        <taxon>Bacteroidota</taxon>
        <taxon>Saprospiria</taxon>
        <taxon>Saprospirales</taxon>
        <taxon>Lewinellaceae</taxon>
        <taxon>Neolewinella</taxon>
    </lineage>
</organism>
<dbReference type="PANTHER" id="PTHR33884">
    <property type="entry name" value="UPF0410 PROTEIN YMGE"/>
    <property type="match status" value="1"/>
</dbReference>
<evidence type="ECO:0000256" key="7">
    <source>
        <dbReference type="SAM" id="Phobius"/>
    </source>
</evidence>
<comment type="similarity">
    <text evidence="2">Belongs to the UPF0410 family.</text>
</comment>
<keyword evidence="9" id="KW-1185">Reference proteome</keyword>
<protein>
    <submittedName>
        <fullName evidence="8">GlsB/YeaQ/YmgE family stress response membrane protein</fullName>
    </submittedName>
</protein>
<dbReference type="InterPro" id="IPR007341">
    <property type="entry name" value="Transgly_assoc"/>
</dbReference>
<keyword evidence="6 7" id="KW-0472">Membrane</keyword>
<dbReference type="Pfam" id="PF04226">
    <property type="entry name" value="Transgly_assoc"/>
    <property type="match status" value="1"/>
</dbReference>
<feature type="transmembrane region" description="Helical" evidence="7">
    <location>
        <begin position="27"/>
        <end position="47"/>
    </location>
</feature>
<evidence type="ECO:0000256" key="6">
    <source>
        <dbReference type="ARBA" id="ARBA00023136"/>
    </source>
</evidence>
<evidence type="ECO:0000256" key="5">
    <source>
        <dbReference type="ARBA" id="ARBA00022989"/>
    </source>
</evidence>
<name>A0A5C7FJH2_9BACT</name>
<dbReference type="GO" id="GO:0005886">
    <property type="term" value="C:plasma membrane"/>
    <property type="evidence" value="ECO:0007669"/>
    <property type="project" value="UniProtKB-SubCell"/>
</dbReference>
<gene>
    <name evidence="8" type="ORF">FUA23_19760</name>
</gene>
<evidence type="ECO:0000256" key="3">
    <source>
        <dbReference type="ARBA" id="ARBA00022475"/>
    </source>
</evidence>
<sequence>MNILAWIILGLIAGAIAKWIHPGEDPGGWIVTILIGIVGAFVGGFITRTLGIGPSETDVVNLWSIIVAVFGAVICLWAYRKFS</sequence>
<reference evidence="8 9" key="1">
    <citation type="submission" date="2019-08" db="EMBL/GenBank/DDBJ databases">
        <title>Lewinella sp. strain SSH13 Genome sequencing and assembly.</title>
        <authorList>
            <person name="Kim I."/>
        </authorList>
    </citation>
    <scope>NUCLEOTIDE SEQUENCE [LARGE SCALE GENOMIC DNA]</scope>
    <source>
        <strain evidence="8 9">SSH13</strain>
    </source>
</reference>
<dbReference type="RefSeq" id="WP_147932503.1">
    <property type="nucleotide sequence ID" value="NZ_VOXD01000041.1"/>
</dbReference>